<feature type="region of interest" description="Disordered" evidence="2">
    <location>
        <begin position="302"/>
        <end position="351"/>
    </location>
</feature>
<feature type="compositionally biased region" description="Basic and acidic residues" evidence="2">
    <location>
        <begin position="190"/>
        <end position="201"/>
    </location>
</feature>
<sequence length="558" mass="65153">MTFKTRKRTLADKINSLITTTPGVFNSDDEVDDTKAKLVDRLDESDNSKDDFQVSEIRKRNIDLLDQVDKRYKGKKVSRKDVYNGYGDDDDGGDDKYNDDDDDDDDDSSDEEEDDDDLNSQNKSKSKDGRRNGINHSDGDINYNNDEQIISDDESSIDNDTYNTEDNSIKGDDSNESDSSNDSEMSLEQFSRDKEDKSDVECKSVDIQTMSHTNLRADIERGNCVKSQLKLWENFLEVRIKLQKCLTTSNQMPQHDVSKNLKTDTEYAKIVEKTKSTFKILLNNMIKLQSLLLKQYPETKNLSAHGKKRQAEESTDTKMVNIKDPMDEEIPSDTEDENNDKESISDGDKEEFNENIFKKRMKLDNYEKILSDNHKSYIEYRNSVIEKWDEKTRVATGKWNKGIRETTMKQIEFALSDKEKLRNRSRLKRSEYKIVGKAETTEDNDGRRVQEYDSEIYDDDDFYHQLLRDLIEYKSSDITDPIQLSKQWIQLQNMRRKMKRKIDTRATKGRRIRYNVHNKLVNFMAPITVNDTWTDLAKDELYNSLFGKIKPVNREANR</sequence>
<evidence type="ECO:0008006" key="7">
    <source>
        <dbReference type="Google" id="ProtNLM"/>
    </source>
</evidence>
<evidence type="ECO:0000313" key="6">
    <source>
        <dbReference type="Proteomes" id="UP001642520"/>
    </source>
</evidence>
<evidence type="ECO:0000259" key="4">
    <source>
        <dbReference type="Pfam" id="PF13339"/>
    </source>
</evidence>
<feature type="compositionally biased region" description="Acidic residues" evidence="2">
    <location>
        <begin position="87"/>
        <end position="118"/>
    </location>
</feature>
<dbReference type="PANTHER" id="PTHR15565">
    <property type="entry name" value="AATF PROTEIN APOPTOSIS ANTAGONIZING TRANSCRIPTION FACTOR"/>
    <property type="match status" value="1"/>
</dbReference>
<name>A0ABP1P7W1_XYLVO</name>
<organism evidence="5 6">
    <name type="scientific">Xylocopa violacea</name>
    <name type="common">Violet carpenter bee</name>
    <name type="synonym">Apis violacea</name>
    <dbReference type="NCBI Taxonomy" id="135666"/>
    <lineage>
        <taxon>Eukaryota</taxon>
        <taxon>Metazoa</taxon>
        <taxon>Ecdysozoa</taxon>
        <taxon>Arthropoda</taxon>
        <taxon>Hexapoda</taxon>
        <taxon>Insecta</taxon>
        <taxon>Pterygota</taxon>
        <taxon>Neoptera</taxon>
        <taxon>Endopterygota</taxon>
        <taxon>Hymenoptera</taxon>
        <taxon>Apocrita</taxon>
        <taxon>Aculeata</taxon>
        <taxon>Apoidea</taxon>
        <taxon>Anthophila</taxon>
        <taxon>Apidae</taxon>
        <taxon>Xylocopa</taxon>
        <taxon>Xylocopa</taxon>
    </lineage>
</organism>
<feature type="compositionally biased region" description="Basic and acidic residues" evidence="2">
    <location>
        <begin position="340"/>
        <end position="351"/>
    </location>
</feature>
<gene>
    <name evidence="5" type="ORF">XYLVIOL_LOCUS9347</name>
</gene>
<evidence type="ECO:0000256" key="1">
    <source>
        <dbReference type="ARBA" id="ARBA00008966"/>
    </source>
</evidence>
<dbReference type="InterPro" id="IPR039223">
    <property type="entry name" value="AATF/Bfr2"/>
</dbReference>
<accession>A0ABP1P7W1</accession>
<dbReference type="InterPro" id="IPR025160">
    <property type="entry name" value="AATF"/>
</dbReference>
<comment type="caution">
    <text evidence="5">The sequence shown here is derived from an EMBL/GenBank/DDBJ whole genome shotgun (WGS) entry which is preliminary data.</text>
</comment>
<dbReference type="InterPro" id="IPR012617">
    <property type="entry name" value="AATF_C"/>
</dbReference>
<proteinExistence type="inferred from homology"/>
<dbReference type="PANTHER" id="PTHR15565:SF0">
    <property type="entry name" value="PROTEIN AATF"/>
    <property type="match status" value="1"/>
</dbReference>
<protein>
    <recommendedName>
        <fullName evidence="7">Protein AATF</fullName>
    </recommendedName>
</protein>
<evidence type="ECO:0000256" key="2">
    <source>
        <dbReference type="SAM" id="MobiDB-lite"/>
    </source>
</evidence>
<feature type="domain" description="Apoptosis-antagonizing transcription factor C-terminal" evidence="3">
    <location>
        <begin position="463"/>
        <end position="546"/>
    </location>
</feature>
<dbReference type="Pfam" id="PF13339">
    <property type="entry name" value="AATF-Che1"/>
    <property type="match status" value="1"/>
</dbReference>
<dbReference type="Pfam" id="PF08164">
    <property type="entry name" value="TRAUB"/>
    <property type="match status" value="1"/>
</dbReference>
<keyword evidence="6" id="KW-1185">Reference proteome</keyword>
<reference evidence="5 6" key="1">
    <citation type="submission" date="2024-08" db="EMBL/GenBank/DDBJ databases">
        <authorList>
            <person name="Will J Nash"/>
            <person name="Angela Man"/>
            <person name="Seanna McTaggart"/>
            <person name="Kendall Baker"/>
            <person name="Tom Barker"/>
            <person name="Leah Catchpole"/>
            <person name="Alex Durrant"/>
            <person name="Karim Gharbi"/>
            <person name="Naomi Irish"/>
            <person name="Gemy Kaithakottil"/>
            <person name="Debby Ku"/>
            <person name="Aaliyah Providence"/>
            <person name="Felix Shaw"/>
            <person name="David Swarbreck"/>
            <person name="Chris Watkins"/>
            <person name="Ann M. McCartney"/>
            <person name="Giulio Formenti"/>
            <person name="Alice Mouton"/>
            <person name="Noel Vella"/>
            <person name="Bjorn M von Reumont"/>
            <person name="Adriana Vella"/>
            <person name="Wilfried Haerty"/>
        </authorList>
    </citation>
    <scope>NUCLEOTIDE SEQUENCE [LARGE SCALE GENOMIC DNA]</scope>
</reference>
<feature type="region of interest" description="Disordered" evidence="2">
    <location>
        <begin position="75"/>
        <end position="201"/>
    </location>
</feature>
<dbReference type="EMBL" id="CAXAJV020001299">
    <property type="protein sequence ID" value="CAL7949340.1"/>
    <property type="molecule type" value="Genomic_DNA"/>
</dbReference>
<evidence type="ECO:0000313" key="5">
    <source>
        <dbReference type="EMBL" id="CAL7949340.1"/>
    </source>
</evidence>
<feature type="domain" description="AATF leucine zipper-containing" evidence="4">
    <location>
        <begin position="218"/>
        <end position="391"/>
    </location>
</feature>
<feature type="compositionally biased region" description="Acidic residues" evidence="2">
    <location>
        <begin position="326"/>
        <end position="339"/>
    </location>
</feature>
<comment type="similarity">
    <text evidence="1">Belongs to the AATF family.</text>
</comment>
<evidence type="ECO:0000259" key="3">
    <source>
        <dbReference type="Pfam" id="PF08164"/>
    </source>
</evidence>
<dbReference type="Proteomes" id="UP001642520">
    <property type="component" value="Unassembled WGS sequence"/>
</dbReference>